<dbReference type="GeneID" id="19278102"/>
<reference evidence="4" key="1">
    <citation type="journal article" date="2015" name="BMC Genomics">
        <title>Genomic and transcriptomic analysis of the endophytic fungus Pestalotiopsis fici reveals its lifestyle and high potential for synthesis of natural products.</title>
        <authorList>
            <person name="Wang X."/>
            <person name="Zhang X."/>
            <person name="Liu L."/>
            <person name="Xiang M."/>
            <person name="Wang W."/>
            <person name="Sun X."/>
            <person name="Che Y."/>
            <person name="Guo L."/>
            <person name="Liu G."/>
            <person name="Guo L."/>
            <person name="Wang C."/>
            <person name="Yin W.B."/>
            <person name="Stadler M."/>
            <person name="Zhang X."/>
            <person name="Liu X."/>
        </authorList>
    </citation>
    <scope>NUCLEOTIDE SEQUENCE [LARGE SCALE GENOMIC DNA]</scope>
    <source>
        <strain evidence="4">W106-1 / CGMCC3.15140</strain>
    </source>
</reference>
<dbReference type="OrthoDB" id="408373at2759"/>
<proteinExistence type="predicted"/>
<organism evidence="3 4">
    <name type="scientific">Pestalotiopsis fici (strain W106-1 / CGMCC3.15140)</name>
    <dbReference type="NCBI Taxonomy" id="1229662"/>
    <lineage>
        <taxon>Eukaryota</taxon>
        <taxon>Fungi</taxon>
        <taxon>Dikarya</taxon>
        <taxon>Ascomycota</taxon>
        <taxon>Pezizomycotina</taxon>
        <taxon>Sordariomycetes</taxon>
        <taxon>Xylariomycetidae</taxon>
        <taxon>Amphisphaeriales</taxon>
        <taxon>Sporocadaceae</taxon>
        <taxon>Pestalotiopsis</taxon>
    </lineage>
</organism>
<dbReference type="PANTHER" id="PTHR37017:SF11">
    <property type="entry name" value="ESTERASE_LIPASE_THIOESTERASE DOMAIN-CONTAINING PROTEIN"/>
    <property type="match status" value="1"/>
</dbReference>
<dbReference type="RefSeq" id="XP_007839861.1">
    <property type="nucleotide sequence ID" value="XM_007841670.1"/>
</dbReference>
<dbReference type="InterPro" id="IPR000073">
    <property type="entry name" value="AB_hydrolase_1"/>
</dbReference>
<dbReference type="eggNOG" id="ENOG502S15T">
    <property type="taxonomic scope" value="Eukaryota"/>
</dbReference>
<dbReference type="InterPro" id="IPR052897">
    <property type="entry name" value="Sec-Metab_Biosynth_Hydrolase"/>
</dbReference>
<evidence type="ECO:0000256" key="1">
    <source>
        <dbReference type="SAM" id="MobiDB-lite"/>
    </source>
</evidence>
<feature type="region of interest" description="Disordered" evidence="1">
    <location>
        <begin position="88"/>
        <end position="108"/>
    </location>
</feature>
<dbReference type="InterPro" id="IPR029058">
    <property type="entry name" value="AB_hydrolase_fold"/>
</dbReference>
<dbReference type="EMBL" id="KI912119">
    <property type="protein sequence ID" value="ETS74605.1"/>
    <property type="molecule type" value="Genomic_DNA"/>
</dbReference>
<gene>
    <name evidence="3" type="ORF">PFICI_13089</name>
</gene>
<dbReference type="KEGG" id="pfy:PFICI_13089"/>
<keyword evidence="4" id="KW-1185">Reference proteome</keyword>
<dbReference type="InParanoid" id="W3WL06"/>
<dbReference type="PANTHER" id="PTHR37017">
    <property type="entry name" value="AB HYDROLASE-1 DOMAIN-CONTAINING PROTEIN-RELATED"/>
    <property type="match status" value="1"/>
</dbReference>
<feature type="domain" description="AB hydrolase-1" evidence="2">
    <location>
        <begin position="8"/>
        <end position="231"/>
    </location>
</feature>
<dbReference type="Gene3D" id="3.40.50.1820">
    <property type="entry name" value="alpha/beta hydrolase"/>
    <property type="match status" value="1"/>
</dbReference>
<evidence type="ECO:0000259" key="2">
    <source>
        <dbReference type="Pfam" id="PF12697"/>
    </source>
</evidence>
<dbReference type="AlphaFoldDB" id="W3WL06"/>
<dbReference type="Proteomes" id="UP000030651">
    <property type="component" value="Unassembled WGS sequence"/>
</dbReference>
<dbReference type="OMA" id="HSYGSMP"/>
<sequence>MQDTKPTIVLVPGAWLPSTAYAEWTARLEQEGYPVLVTAYPSFDAPDPQHADVAGDAAAIRTTLSRLVHDKSRDVVLVMHSYGGMPGSSAARGLGAAERRRTEDPLAPRGHGGGILGLVYVTAFIVPENTSCAGMTGGKLAPWVQDDTPGPGLNVPQDPGNMFRHGFTAVEADRLGALCRPHATLAFTSIQPPSALSLGEHAWKGRLGYLKTARDDEIPEAAQDAMMHSVGQDWIARSINGSHMSPFGGQYLEQSIKILMEMIEAFTSANTD</sequence>
<evidence type="ECO:0000313" key="4">
    <source>
        <dbReference type="Proteomes" id="UP000030651"/>
    </source>
</evidence>
<dbReference type="SUPFAM" id="SSF53474">
    <property type="entry name" value="alpha/beta-Hydrolases"/>
    <property type="match status" value="1"/>
</dbReference>
<protein>
    <recommendedName>
        <fullName evidence="2">AB hydrolase-1 domain-containing protein</fullName>
    </recommendedName>
</protein>
<accession>W3WL06</accession>
<name>W3WL06_PESFW</name>
<dbReference type="HOGENOM" id="CLU_046066_1_3_1"/>
<feature type="compositionally biased region" description="Basic and acidic residues" evidence="1">
    <location>
        <begin position="97"/>
        <end position="106"/>
    </location>
</feature>
<evidence type="ECO:0000313" key="3">
    <source>
        <dbReference type="EMBL" id="ETS74605.1"/>
    </source>
</evidence>
<dbReference type="Pfam" id="PF12697">
    <property type="entry name" value="Abhydrolase_6"/>
    <property type="match status" value="1"/>
</dbReference>